<name>A0A0R3LTD3_9BRAD</name>
<dbReference type="STRING" id="1518501.CQ10_33225"/>
<evidence type="ECO:0000313" key="3">
    <source>
        <dbReference type="Proteomes" id="UP000051913"/>
    </source>
</evidence>
<reference evidence="2 3" key="1">
    <citation type="submission" date="2014-03" db="EMBL/GenBank/DDBJ databases">
        <title>Bradyrhizobium valentinum sp. nov., isolated from effective nodules of Lupinus mariae-josephae, a lupine endemic of basic-lime soils in Eastern Spain.</title>
        <authorList>
            <person name="Duran D."/>
            <person name="Rey L."/>
            <person name="Navarro A."/>
            <person name="Busquets A."/>
            <person name="Imperial J."/>
            <person name="Ruiz-Argueso T."/>
        </authorList>
    </citation>
    <scope>NUCLEOTIDE SEQUENCE [LARGE SCALE GENOMIC DNA]</scope>
    <source>
        <strain evidence="2 3">LmjM3</strain>
    </source>
</reference>
<dbReference type="AlphaFoldDB" id="A0A0R3LTD3"/>
<dbReference type="RefSeq" id="WP_057850457.1">
    <property type="nucleotide sequence ID" value="NZ_LLXX01000074.1"/>
</dbReference>
<dbReference type="Gene3D" id="3.40.50.720">
    <property type="entry name" value="NAD(P)-binding Rossmann-like Domain"/>
    <property type="match status" value="1"/>
</dbReference>
<accession>A0A0R3LTD3</accession>
<protein>
    <recommendedName>
        <fullName evidence="1">NAD(P)-binding domain-containing protein</fullName>
    </recommendedName>
</protein>
<keyword evidence="3" id="KW-1185">Reference proteome</keyword>
<sequence>MSSFRASMRVFLMGYVDFKGSRLALWLQRLGVTVTGYALTPPSATPSLFEIARLAGMGPILGDVTNCNHLVGTLRSAAPGIVTHIAAQPLLPYSYANPSETYRANVMGTAHLLQAGRQMDSVRAVLTVTSDKCYENREWIRCDRENGRICRLSETKAGIGTIEFVFSADRSSGLTWTELAGMESCISAIRLSKNVGVQRSVLVDDKHARGDAVMQIEADLQDPSELRAELFDLWRSAAGVSTAIRRVHRPT</sequence>
<organism evidence="2 3">
    <name type="scientific">Bradyrhizobium valentinum</name>
    <dbReference type="NCBI Taxonomy" id="1518501"/>
    <lineage>
        <taxon>Bacteria</taxon>
        <taxon>Pseudomonadati</taxon>
        <taxon>Pseudomonadota</taxon>
        <taxon>Alphaproteobacteria</taxon>
        <taxon>Hyphomicrobiales</taxon>
        <taxon>Nitrobacteraceae</taxon>
        <taxon>Bradyrhizobium</taxon>
    </lineage>
</organism>
<proteinExistence type="predicted"/>
<dbReference type="SUPFAM" id="SSF51735">
    <property type="entry name" value="NAD(P)-binding Rossmann-fold domains"/>
    <property type="match status" value="1"/>
</dbReference>
<dbReference type="EMBL" id="LLXX01000074">
    <property type="protein sequence ID" value="KRR08789.1"/>
    <property type="molecule type" value="Genomic_DNA"/>
</dbReference>
<dbReference type="Pfam" id="PF16363">
    <property type="entry name" value="GDP_Man_Dehyd"/>
    <property type="match status" value="1"/>
</dbReference>
<dbReference type="Proteomes" id="UP000051913">
    <property type="component" value="Unassembled WGS sequence"/>
</dbReference>
<gene>
    <name evidence="2" type="ORF">CP49_29690</name>
</gene>
<dbReference type="InterPro" id="IPR036291">
    <property type="entry name" value="NAD(P)-bd_dom_sf"/>
</dbReference>
<comment type="caution">
    <text evidence="2">The sequence shown here is derived from an EMBL/GenBank/DDBJ whole genome shotgun (WGS) entry which is preliminary data.</text>
</comment>
<evidence type="ECO:0000259" key="1">
    <source>
        <dbReference type="Pfam" id="PF16363"/>
    </source>
</evidence>
<feature type="domain" description="NAD(P)-binding" evidence="1">
    <location>
        <begin position="19"/>
        <end position="134"/>
    </location>
</feature>
<evidence type="ECO:0000313" key="2">
    <source>
        <dbReference type="EMBL" id="KRR08789.1"/>
    </source>
</evidence>
<dbReference type="InterPro" id="IPR016040">
    <property type="entry name" value="NAD(P)-bd_dom"/>
</dbReference>